<comment type="subcellular location">
    <subcellularLocation>
        <location evidence="1">Cell membrane</location>
        <topology evidence="1">Multi-pass membrane protein</topology>
    </subcellularLocation>
</comment>
<feature type="transmembrane region" description="Helical" evidence="7">
    <location>
        <begin position="128"/>
        <end position="147"/>
    </location>
</feature>
<dbReference type="EMBL" id="NITZ01000004">
    <property type="protein sequence ID" value="PHM49781.1"/>
    <property type="molecule type" value="Genomic_DNA"/>
</dbReference>
<feature type="transmembrane region" description="Helical" evidence="7">
    <location>
        <begin position="206"/>
        <end position="229"/>
    </location>
</feature>
<evidence type="ECO:0000256" key="2">
    <source>
        <dbReference type="ARBA" id="ARBA00007362"/>
    </source>
</evidence>
<protein>
    <recommendedName>
        <fullName evidence="8">EamA domain-containing protein</fullName>
    </recommendedName>
</protein>
<evidence type="ECO:0000313" key="9">
    <source>
        <dbReference type="EMBL" id="PHM49781.1"/>
    </source>
</evidence>
<keyword evidence="5 7" id="KW-1133">Transmembrane helix</keyword>
<feature type="domain" description="EamA" evidence="8">
    <location>
        <begin position="10"/>
        <end position="144"/>
    </location>
</feature>
<dbReference type="Proteomes" id="UP000221980">
    <property type="component" value="Unassembled WGS sequence"/>
</dbReference>
<evidence type="ECO:0000313" key="10">
    <source>
        <dbReference type="Proteomes" id="UP000221980"/>
    </source>
</evidence>
<name>A0A2D0JU04_9GAMM</name>
<evidence type="ECO:0000259" key="8">
    <source>
        <dbReference type="Pfam" id="PF00892"/>
    </source>
</evidence>
<evidence type="ECO:0000256" key="7">
    <source>
        <dbReference type="SAM" id="Phobius"/>
    </source>
</evidence>
<dbReference type="GO" id="GO:0016020">
    <property type="term" value="C:membrane"/>
    <property type="evidence" value="ECO:0007669"/>
    <property type="project" value="InterPro"/>
</dbReference>
<evidence type="ECO:0000256" key="3">
    <source>
        <dbReference type="ARBA" id="ARBA00022475"/>
    </source>
</evidence>
<evidence type="ECO:0000256" key="5">
    <source>
        <dbReference type="ARBA" id="ARBA00022989"/>
    </source>
</evidence>
<feature type="transmembrane region" description="Helical" evidence="7">
    <location>
        <begin position="102"/>
        <end position="121"/>
    </location>
</feature>
<dbReference type="OrthoDB" id="5192439at2"/>
<dbReference type="Pfam" id="PF00892">
    <property type="entry name" value="EamA"/>
    <property type="match status" value="1"/>
</dbReference>
<keyword evidence="3" id="KW-1003">Cell membrane</keyword>
<feature type="transmembrane region" description="Helical" evidence="7">
    <location>
        <begin position="241"/>
        <end position="260"/>
    </location>
</feature>
<comment type="caution">
    <text evidence="9">The sequence shown here is derived from an EMBL/GenBank/DDBJ whole genome shotgun (WGS) entry which is preliminary data.</text>
</comment>
<keyword evidence="6 7" id="KW-0472">Membrane</keyword>
<evidence type="ECO:0000256" key="1">
    <source>
        <dbReference type="ARBA" id="ARBA00004651"/>
    </source>
</evidence>
<proteinExistence type="inferred from homology"/>
<dbReference type="InterPro" id="IPR037185">
    <property type="entry name" value="EmrE-like"/>
</dbReference>
<organism evidence="9 10">
    <name type="scientific">Xenorhabdus miraniensis</name>
    <dbReference type="NCBI Taxonomy" id="351674"/>
    <lineage>
        <taxon>Bacteria</taxon>
        <taxon>Pseudomonadati</taxon>
        <taxon>Pseudomonadota</taxon>
        <taxon>Gammaproteobacteria</taxon>
        <taxon>Enterobacterales</taxon>
        <taxon>Morganellaceae</taxon>
        <taxon>Xenorhabdus</taxon>
    </lineage>
</organism>
<comment type="similarity">
    <text evidence="2">Belongs to the EamA transporter family.</text>
</comment>
<feature type="transmembrane region" description="Helical" evidence="7">
    <location>
        <begin position="153"/>
        <end position="174"/>
    </location>
</feature>
<feature type="transmembrane region" description="Helical" evidence="7">
    <location>
        <begin position="76"/>
        <end position="96"/>
    </location>
</feature>
<feature type="transmembrane region" description="Helical" evidence="7">
    <location>
        <begin position="39"/>
        <end position="60"/>
    </location>
</feature>
<dbReference type="InterPro" id="IPR000620">
    <property type="entry name" value="EamA_dom"/>
</dbReference>
<feature type="transmembrane region" description="Helical" evidence="7">
    <location>
        <begin position="181"/>
        <end position="200"/>
    </location>
</feature>
<keyword evidence="4 7" id="KW-0812">Transmembrane</keyword>
<keyword evidence="10" id="KW-1185">Reference proteome</keyword>
<dbReference type="AlphaFoldDB" id="A0A2D0JU04"/>
<accession>A0A2D0JU04</accession>
<feature type="transmembrane region" description="Helical" evidence="7">
    <location>
        <begin position="12"/>
        <end position="33"/>
    </location>
</feature>
<evidence type="ECO:0000256" key="6">
    <source>
        <dbReference type="ARBA" id="ARBA00023136"/>
    </source>
</evidence>
<gene>
    <name evidence="9" type="ORF">Xmir_01234</name>
</gene>
<feature type="transmembrane region" description="Helical" evidence="7">
    <location>
        <begin position="266"/>
        <end position="290"/>
    </location>
</feature>
<sequence>MNTVSHTAKVGYLCALLGGITLSFDTVFIRAINFSPDQIAFWRSFSMSLPMILIIVFSFFKGKSKIKKEVIYNKDFLLASFFYGLSSVLFPISAMTTSISNMLFIISTAPLWAAIFSWIVTKEIVSRITVLSFVISIVGITIVMFGSQTSLSVSIGDITALLTAMSMAAAFVVGRVSKKDLSLTPSIGAIFSAVLLYFYFDINFAISLFKFFLILIEGSVIVFLALTLIAKSSKLIPSPHLGFFLLLEAVLGPIWIWLTFGDIPSAYTFIGGSIILIALITNSLHAIMALKVSKSE</sequence>
<evidence type="ECO:0000256" key="4">
    <source>
        <dbReference type="ARBA" id="ARBA00022692"/>
    </source>
</evidence>
<reference evidence="9 10" key="1">
    <citation type="journal article" date="2017" name="Nat. Microbiol.">
        <title>Natural product diversity associated with the nematode symbionts Photorhabdus and Xenorhabdus.</title>
        <authorList>
            <person name="Tobias N.J."/>
            <person name="Wolff H."/>
            <person name="Djahanschiri B."/>
            <person name="Grundmann F."/>
            <person name="Kronenwerth M."/>
            <person name="Shi Y.M."/>
            <person name="Simonyi S."/>
            <person name="Grun P."/>
            <person name="Shapiro-Ilan D."/>
            <person name="Pidot S.J."/>
            <person name="Stinear T.P."/>
            <person name="Ebersberger I."/>
            <person name="Bode H.B."/>
        </authorList>
    </citation>
    <scope>NUCLEOTIDE SEQUENCE [LARGE SCALE GENOMIC DNA]</scope>
    <source>
        <strain evidence="9 10">DSM 17902</strain>
    </source>
</reference>
<dbReference type="RefSeq" id="WP_099113522.1">
    <property type="nucleotide sequence ID" value="NZ_CAWNQI010000073.1"/>
</dbReference>
<dbReference type="SUPFAM" id="SSF103481">
    <property type="entry name" value="Multidrug resistance efflux transporter EmrE"/>
    <property type="match status" value="2"/>
</dbReference>
<dbReference type="PANTHER" id="PTHR22911">
    <property type="entry name" value="ACYL-MALONYL CONDENSING ENZYME-RELATED"/>
    <property type="match status" value="1"/>
</dbReference>